<dbReference type="RefSeq" id="WP_151003101.1">
    <property type="nucleotide sequence ID" value="NZ_BPQY01000086.1"/>
</dbReference>
<comment type="caution">
    <text evidence="1">The sequence shown here is derived from an EMBL/GenBank/DDBJ whole genome shotgun (WGS) entry which is preliminary data.</text>
</comment>
<dbReference type="EMBL" id="VZZK01000032">
    <property type="protein sequence ID" value="KAB1075925.1"/>
    <property type="molecule type" value="Genomic_DNA"/>
</dbReference>
<name>A0A6L3SZL9_9HYPH</name>
<protein>
    <submittedName>
        <fullName evidence="1">Uncharacterized protein</fullName>
    </submittedName>
</protein>
<gene>
    <name evidence="1" type="ORF">F6X53_24145</name>
</gene>
<dbReference type="Proteomes" id="UP000474159">
    <property type="component" value="Unassembled WGS sequence"/>
</dbReference>
<evidence type="ECO:0000313" key="1">
    <source>
        <dbReference type="EMBL" id="KAB1075925.1"/>
    </source>
</evidence>
<dbReference type="AlphaFoldDB" id="A0A6L3SZL9"/>
<reference evidence="1 2" key="1">
    <citation type="submission" date="2019-09" db="EMBL/GenBank/DDBJ databases">
        <title>YIM 48816 draft genome.</title>
        <authorList>
            <person name="Jiang L."/>
        </authorList>
    </citation>
    <scope>NUCLEOTIDE SEQUENCE [LARGE SCALE GENOMIC DNA]</scope>
    <source>
        <strain evidence="1 2">YIM 48816</strain>
    </source>
</reference>
<sequence length="100" mass="11043">MTDYQLKAIANAGARGDMDEYHRLLGEQYANDWAPGQLNRAVETAERHGCVLERSADGLGDGPQNMGGIRIKERKSGRIVAGRQFEFKPSDVLEHFGEAP</sequence>
<organism evidence="1 2">
    <name type="scientific">Methylobacterium soli</name>
    <dbReference type="NCBI Taxonomy" id="553447"/>
    <lineage>
        <taxon>Bacteria</taxon>
        <taxon>Pseudomonadati</taxon>
        <taxon>Pseudomonadota</taxon>
        <taxon>Alphaproteobacteria</taxon>
        <taxon>Hyphomicrobiales</taxon>
        <taxon>Methylobacteriaceae</taxon>
        <taxon>Methylobacterium</taxon>
    </lineage>
</organism>
<keyword evidence="2" id="KW-1185">Reference proteome</keyword>
<evidence type="ECO:0000313" key="2">
    <source>
        <dbReference type="Proteomes" id="UP000474159"/>
    </source>
</evidence>
<proteinExistence type="predicted"/>
<accession>A0A6L3SZL9</accession>